<gene>
    <name evidence="2" type="ORF">V6N11_080760</name>
</gene>
<keyword evidence="3" id="KW-1185">Reference proteome</keyword>
<evidence type="ECO:0000256" key="1">
    <source>
        <dbReference type="SAM" id="Phobius"/>
    </source>
</evidence>
<keyword evidence="1" id="KW-1133">Transmembrane helix</keyword>
<feature type="transmembrane region" description="Helical" evidence="1">
    <location>
        <begin position="18"/>
        <end position="37"/>
    </location>
</feature>
<comment type="caution">
    <text evidence="2">The sequence shown here is derived from an EMBL/GenBank/DDBJ whole genome shotgun (WGS) entry which is preliminary data.</text>
</comment>
<keyword evidence="1" id="KW-0472">Membrane</keyword>
<dbReference type="EMBL" id="JBBPBN010000037">
    <property type="protein sequence ID" value="KAK9000257.1"/>
    <property type="molecule type" value="Genomic_DNA"/>
</dbReference>
<evidence type="ECO:0000313" key="3">
    <source>
        <dbReference type="Proteomes" id="UP001396334"/>
    </source>
</evidence>
<accession>A0ABR2QHU8</accession>
<keyword evidence="1" id="KW-0812">Transmembrane</keyword>
<name>A0ABR2QHU8_9ROSI</name>
<dbReference type="Proteomes" id="UP001396334">
    <property type="component" value="Unassembled WGS sequence"/>
</dbReference>
<proteinExistence type="predicted"/>
<evidence type="ECO:0000313" key="2">
    <source>
        <dbReference type="EMBL" id="KAK9000257.1"/>
    </source>
</evidence>
<reference evidence="2 3" key="1">
    <citation type="journal article" date="2024" name="G3 (Bethesda)">
        <title>Genome assembly of Hibiscus sabdariffa L. provides insights into metabolisms of medicinal natural products.</title>
        <authorList>
            <person name="Kim T."/>
        </authorList>
    </citation>
    <scope>NUCLEOTIDE SEQUENCE [LARGE SCALE GENOMIC DNA]</scope>
    <source>
        <strain evidence="2">TK-2024</strain>
        <tissue evidence="2">Old leaves</tissue>
    </source>
</reference>
<organism evidence="2 3">
    <name type="scientific">Hibiscus sabdariffa</name>
    <name type="common">roselle</name>
    <dbReference type="NCBI Taxonomy" id="183260"/>
    <lineage>
        <taxon>Eukaryota</taxon>
        <taxon>Viridiplantae</taxon>
        <taxon>Streptophyta</taxon>
        <taxon>Embryophyta</taxon>
        <taxon>Tracheophyta</taxon>
        <taxon>Spermatophyta</taxon>
        <taxon>Magnoliopsida</taxon>
        <taxon>eudicotyledons</taxon>
        <taxon>Gunneridae</taxon>
        <taxon>Pentapetalae</taxon>
        <taxon>rosids</taxon>
        <taxon>malvids</taxon>
        <taxon>Malvales</taxon>
        <taxon>Malvaceae</taxon>
        <taxon>Malvoideae</taxon>
        <taxon>Hibiscus</taxon>
    </lineage>
</organism>
<sequence length="140" mass="15653">MKLCNGATLSPSPVLLEAIQFVLSLGSKFFYILHRLLNRIRHKRRDSGASSGGVYMNICWKPRRKSALPARVAMSTPKALWFDGWPLRSGASSMQGKRITGKSCHVHTKGSMVRWLASAFWSIIHAGKAVRTCKDDRDQP</sequence>
<protein>
    <submittedName>
        <fullName evidence="2">Uncharacterized protein</fullName>
    </submittedName>
</protein>